<evidence type="ECO:0000256" key="4">
    <source>
        <dbReference type="ARBA" id="ARBA00023172"/>
    </source>
</evidence>
<comment type="similarity">
    <text evidence="1">Belongs to the site-specific recombinase resolvase family.</text>
</comment>
<feature type="domain" description="Resolvase/invertase-type recombinase catalytic" evidence="8">
    <location>
        <begin position="1"/>
        <end position="138"/>
    </location>
</feature>
<dbReference type="Proteomes" id="UP000002505">
    <property type="component" value="Plasmid pACHL01"/>
</dbReference>
<dbReference type="InterPro" id="IPR009057">
    <property type="entry name" value="Homeodomain-like_sf"/>
</dbReference>
<dbReference type="GO" id="GO:0003677">
    <property type="term" value="F:DNA binding"/>
    <property type="evidence" value="ECO:0007669"/>
    <property type="project" value="UniProtKB-KW"/>
</dbReference>
<dbReference type="PANTHER" id="PTHR30461:SF2">
    <property type="entry name" value="SERINE RECOMBINASE PINE-RELATED"/>
    <property type="match status" value="1"/>
</dbReference>
<dbReference type="HOGENOM" id="CLU_010686_8_0_11"/>
<organism evidence="9 10">
    <name type="scientific">Pseudarthrobacter chlorophenolicus (strain ATCC 700700 / DSM 12829 / CIP 107037 / JCM 12360 / KCTC 9906 / NCIMB 13794 / A6)</name>
    <name type="common">Arthrobacter chlorophenolicus</name>
    <dbReference type="NCBI Taxonomy" id="452863"/>
    <lineage>
        <taxon>Bacteria</taxon>
        <taxon>Bacillati</taxon>
        <taxon>Actinomycetota</taxon>
        <taxon>Actinomycetes</taxon>
        <taxon>Micrococcales</taxon>
        <taxon>Micrococcaceae</taxon>
        <taxon>Pseudarthrobacter</taxon>
    </lineage>
</organism>
<proteinExistence type="inferred from homology"/>
<feature type="active site" description="O-(5'-phospho-DNA)-serine intermediate" evidence="5 6">
    <location>
        <position position="9"/>
    </location>
</feature>
<dbReference type="InterPro" id="IPR006119">
    <property type="entry name" value="Resolv_N"/>
</dbReference>
<dbReference type="SMART" id="SM00857">
    <property type="entry name" value="Resolvase"/>
    <property type="match status" value="1"/>
</dbReference>
<dbReference type="SUPFAM" id="SSF46689">
    <property type="entry name" value="Homeodomain-like"/>
    <property type="match status" value="1"/>
</dbReference>
<evidence type="ECO:0000256" key="7">
    <source>
        <dbReference type="SAM" id="MobiDB-lite"/>
    </source>
</evidence>
<geneLocation type="plasmid" evidence="9 10">
    <name>pACHL01</name>
</geneLocation>
<feature type="region of interest" description="Disordered" evidence="7">
    <location>
        <begin position="193"/>
        <end position="231"/>
    </location>
</feature>
<dbReference type="Pfam" id="PF13384">
    <property type="entry name" value="HTH_23"/>
    <property type="match status" value="1"/>
</dbReference>
<evidence type="ECO:0000256" key="6">
    <source>
        <dbReference type="PROSITE-ProRule" id="PRU10137"/>
    </source>
</evidence>
<keyword evidence="10" id="KW-1185">Reference proteome</keyword>
<dbReference type="PROSITE" id="PS51736">
    <property type="entry name" value="RECOMBINASES_3"/>
    <property type="match status" value="1"/>
</dbReference>
<dbReference type="CDD" id="cd03768">
    <property type="entry name" value="SR_ResInv"/>
    <property type="match status" value="1"/>
</dbReference>
<dbReference type="Gene3D" id="3.40.50.1390">
    <property type="entry name" value="Resolvase, N-terminal catalytic domain"/>
    <property type="match status" value="1"/>
</dbReference>
<evidence type="ECO:0000256" key="5">
    <source>
        <dbReference type="PIRSR" id="PIRSR606118-50"/>
    </source>
</evidence>
<evidence type="ECO:0000256" key="1">
    <source>
        <dbReference type="ARBA" id="ARBA00009913"/>
    </source>
</evidence>
<protein>
    <submittedName>
        <fullName evidence="9">Resolvase domain protein</fullName>
    </submittedName>
</protein>
<dbReference type="GO" id="GO:0000150">
    <property type="term" value="F:DNA strand exchange activity"/>
    <property type="evidence" value="ECO:0007669"/>
    <property type="project" value="InterPro"/>
</dbReference>
<dbReference type="Gene3D" id="1.10.10.60">
    <property type="entry name" value="Homeodomain-like"/>
    <property type="match status" value="1"/>
</dbReference>
<dbReference type="KEGG" id="ach:Achl_4128"/>
<dbReference type="OrthoDB" id="3621759at2"/>
<dbReference type="PANTHER" id="PTHR30461">
    <property type="entry name" value="DNA-INVERTASE FROM LAMBDOID PROPHAGE"/>
    <property type="match status" value="1"/>
</dbReference>
<evidence type="ECO:0000256" key="2">
    <source>
        <dbReference type="ARBA" id="ARBA00022908"/>
    </source>
</evidence>
<evidence type="ECO:0000313" key="10">
    <source>
        <dbReference type="Proteomes" id="UP000002505"/>
    </source>
</evidence>
<gene>
    <name evidence="9" type="ordered locus">Achl_4128</name>
</gene>
<dbReference type="PROSITE" id="PS00397">
    <property type="entry name" value="RECOMBINASES_1"/>
    <property type="match status" value="1"/>
</dbReference>
<evidence type="ECO:0000256" key="3">
    <source>
        <dbReference type="ARBA" id="ARBA00023125"/>
    </source>
</evidence>
<reference evidence="9" key="1">
    <citation type="submission" date="2009-01" db="EMBL/GenBank/DDBJ databases">
        <title>Complete sequence of plasmid1 of Arthrobacter chlorophenolicus A6.</title>
        <authorList>
            <consortium name="US DOE Joint Genome Institute"/>
            <person name="Lucas S."/>
            <person name="Copeland A."/>
            <person name="Lapidus A."/>
            <person name="Glavina del Rio T."/>
            <person name="Tice H."/>
            <person name="Bruce D."/>
            <person name="Goodwin L."/>
            <person name="Pitluck S."/>
            <person name="Goltsman E."/>
            <person name="Clum A."/>
            <person name="Larimer F."/>
            <person name="Land M."/>
            <person name="Hauser L."/>
            <person name="Kyrpides N."/>
            <person name="Mikhailova N."/>
            <person name="Jansson J."/>
            <person name="Richardson P."/>
        </authorList>
    </citation>
    <scope>NUCLEOTIDE SEQUENCE [LARGE SCALE GENOMIC DNA]</scope>
    <source>
        <strain evidence="9">A6</strain>
        <plasmid evidence="9">pACHL01</plasmid>
    </source>
</reference>
<dbReference type="EMBL" id="CP001342">
    <property type="protein sequence ID" value="ACL42079.1"/>
    <property type="molecule type" value="Genomic_DNA"/>
</dbReference>
<evidence type="ECO:0000259" key="8">
    <source>
        <dbReference type="PROSITE" id="PS51736"/>
    </source>
</evidence>
<keyword evidence="4" id="KW-0233">DNA recombination</keyword>
<keyword evidence="3" id="KW-0238">DNA-binding</keyword>
<keyword evidence="9" id="KW-0614">Plasmid</keyword>
<dbReference type="GO" id="GO:0015074">
    <property type="term" value="P:DNA integration"/>
    <property type="evidence" value="ECO:0007669"/>
    <property type="project" value="UniProtKB-KW"/>
</dbReference>
<dbReference type="AlphaFoldDB" id="B8HI32"/>
<accession>B8HI32</accession>
<dbReference type="Pfam" id="PF00239">
    <property type="entry name" value="Resolvase"/>
    <property type="match status" value="1"/>
</dbReference>
<dbReference type="SUPFAM" id="SSF53041">
    <property type="entry name" value="Resolvase-like"/>
    <property type="match status" value="1"/>
</dbReference>
<dbReference type="InterPro" id="IPR006118">
    <property type="entry name" value="Recombinase_CS"/>
</dbReference>
<evidence type="ECO:0000313" key="9">
    <source>
        <dbReference type="EMBL" id="ACL42079.1"/>
    </source>
</evidence>
<name>B8HI32_PSECP</name>
<keyword evidence="2" id="KW-0229">DNA integration</keyword>
<dbReference type="RefSeq" id="WP_012623096.1">
    <property type="nucleotide sequence ID" value="NC_011879.1"/>
</dbReference>
<dbReference type="InterPro" id="IPR036162">
    <property type="entry name" value="Resolvase-like_N_sf"/>
</dbReference>
<dbReference type="InterPro" id="IPR050639">
    <property type="entry name" value="SSR_resolvase"/>
</dbReference>
<sequence>MKLGYARVSTTDQKAAMQVEALMDAGVAKDKIFVDEMSGAKAARERPKMVELLNYAREGDEIYCWRIDRLGRSLVDVVTTVQDITDRGISLYSIMDGVDPSTAHGRLQLGLFATLAEYERELINERVRAGVMAAKARGVKFGKQPPKPDTVQTKIRVVRQLLSEGAEVKAAAEAVGWSRATLYRYLKQFGPETVPETAVETRKPRSRSIYAAKTATAPRGTDSAGRSRNRN</sequence>